<dbReference type="GO" id="GO:0005886">
    <property type="term" value="C:plasma membrane"/>
    <property type="evidence" value="ECO:0007669"/>
    <property type="project" value="UniProtKB-SubCell"/>
</dbReference>
<proteinExistence type="predicted"/>
<reference evidence="8 9" key="1">
    <citation type="submission" date="2018-06" db="EMBL/GenBank/DDBJ databases">
        <authorList>
            <consortium name="Pathogen Informatics"/>
            <person name="Doyle S."/>
        </authorList>
    </citation>
    <scope>NUCLEOTIDE SEQUENCE [LARGE SCALE GENOMIC DNA]</scope>
    <source>
        <strain evidence="8 9">NCTC5047</strain>
    </source>
</reference>
<evidence type="ECO:0000256" key="5">
    <source>
        <dbReference type="ARBA" id="ARBA00022679"/>
    </source>
</evidence>
<keyword evidence="7" id="KW-0812">Transmembrane</keyword>
<keyword evidence="4 8" id="KW-0328">Glycosyltransferase</keyword>
<comment type="pathway">
    <text evidence="2">Glycan metabolism.</text>
</comment>
<keyword evidence="3" id="KW-1003">Cell membrane</keyword>
<evidence type="ECO:0000256" key="3">
    <source>
        <dbReference type="ARBA" id="ARBA00022475"/>
    </source>
</evidence>
<feature type="transmembrane region" description="Helical" evidence="7">
    <location>
        <begin position="57"/>
        <end position="78"/>
    </location>
</feature>
<evidence type="ECO:0000256" key="6">
    <source>
        <dbReference type="ARBA" id="ARBA00022989"/>
    </source>
</evidence>
<accession>A0A377XQB8</accession>
<dbReference type="GO" id="GO:0016758">
    <property type="term" value="F:hexosyltransferase activity"/>
    <property type="evidence" value="ECO:0007669"/>
    <property type="project" value="TreeGrafter"/>
</dbReference>
<keyword evidence="7" id="KW-0472">Membrane</keyword>
<evidence type="ECO:0000256" key="1">
    <source>
        <dbReference type="ARBA" id="ARBA00004429"/>
    </source>
</evidence>
<dbReference type="Proteomes" id="UP000254340">
    <property type="component" value="Unassembled WGS sequence"/>
</dbReference>
<dbReference type="EMBL" id="UGLH01000006">
    <property type="protein sequence ID" value="STT85759.1"/>
    <property type="molecule type" value="Genomic_DNA"/>
</dbReference>
<evidence type="ECO:0000313" key="9">
    <source>
        <dbReference type="Proteomes" id="UP000254340"/>
    </source>
</evidence>
<keyword evidence="5 8" id="KW-0808">Transferase</keyword>
<protein>
    <submittedName>
        <fullName evidence="8">Glucans biosynthesis glucosyltransferase H</fullName>
        <ecNumber evidence="8">2.4.1.-</ecNumber>
    </submittedName>
</protein>
<name>A0A377XQB8_KLEPN</name>
<dbReference type="AlphaFoldDB" id="A0A377XQB8"/>
<feature type="transmembrane region" description="Helical" evidence="7">
    <location>
        <begin position="111"/>
        <end position="135"/>
    </location>
</feature>
<evidence type="ECO:0000256" key="2">
    <source>
        <dbReference type="ARBA" id="ARBA00004881"/>
    </source>
</evidence>
<gene>
    <name evidence="8" type="primary">mdoH_2</name>
    <name evidence="8" type="ORF">NCTC5047_06850</name>
</gene>
<dbReference type="PANTHER" id="PTHR43867">
    <property type="entry name" value="CELLULOSE SYNTHASE CATALYTIC SUBUNIT A [UDP-FORMING]"/>
    <property type="match status" value="1"/>
</dbReference>
<dbReference type="InterPro" id="IPR050321">
    <property type="entry name" value="Glycosyltr_2/OpgH_subfam"/>
</dbReference>
<evidence type="ECO:0000256" key="4">
    <source>
        <dbReference type="ARBA" id="ARBA00022676"/>
    </source>
</evidence>
<evidence type="ECO:0000313" key="8">
    <source>
        <dbReference type="EMBL" id="STT85759.1"/>
    </source>
</evidence>
<feature type="transmembrane region" description="Helical" evidence="7">
    <location>
        <begin position="142"/>
        <end position="161"/>
    </location>
</feature>
<comment type="subcellular location">
    <subcellularLocation>
        <location evidence="1">Cell inner membrane</location>
        <topology evidence="1">Multi-pass membrane protein</topology>
    </subcellularLocation>
</comment>
<keyword evidence="6 7" id="KW-1133">Transmembrane helix</keyword>
<sequence length="296" mass="33203">MRRAGWGVWIAYDLPGSYEELPPNLLDELKRDRRWCQGNLMNFRLFLVRGMHPVHRAVFLTGVMSYLSAPLWFMFLALSTALQVVHALTEPQYFLQPRQLFPVWPQWRPELAIALFASTMVLLFLPKLLSIILVWCKGPKEYGGFIRVTLSLLLEVLFSVLLAPVRMLFHTVFVVSAFLGWEVVWNSPQRDDDSTPWGKPLCATARSCCWGWCGRLGWHGWICASCSGCADCCLADPLAVRVGDFQPGDSGPAHKALEAVPDPGRVFAAAGAQGYRCVPDDEPSAFAGRWLYARGV</sequence>
<dbReference type="PANTHER" id="PTHR43867:SF5">
    <property type="entry name" value="GLUCANS BIOSYNTHESIS GLUCOSYLTRANSFERASE H"/>
    <property type="match status" value="1"/>
</dbReference>
<dbReference type="EC" id="2.4.1.-" evidence="8"/>
<organism evidence="8 9">
    <name type="scientific">Klebsiella pneumoniae</name>
    <dbReference type="NCBI Taxonomy" id="573"/>
    <lineage>
        <taxon>Bacteria</taxon>
        <taxon>Pseudomonadati</taxon>
        <taxon>Pseudomonadota</taxon>
        <taxon>Gammaproteobacteria</taxon>
        <taxon>Enterobacterales</taxon>
        <taxon>Enterobacteriaceae</taxon>
        <taxon>Klebsiella/Raoultella group</taxon>
        <taxon>Klebsiella</taxon>
        <taxon>Klebsiella pneumoniae complex</taxon>
    </lineage>
</organism>
<evidence type="ECO:0000256" key="7">
    <source>
        <dbReference type="SAM" id="Phobius"/>
    </source>
</evidence>